<reference evidence="1" key="2">
    <citation type="submission" date="2019-06" db="EMBL/GenBank/DDBJ databases">
        <title>Genomics analysis of Aphanomyces spp. identifies a new class of oomycete effector associated with host adaptation.</title>
        <authorList>
            <person name="Gaulin E."/>
        </authorList>
    </citation>
    <scope>NUCLEOTIDE SEQUENCE</scope>
    <source>
        <strain evidence="1">CBS 578.67</strain>
    </source>
</reference>
<dbReference type="AlphaFoldDB" id="A0A485L4F9"/>
<reference evidence="2 3" key="1">
    <citation type="submission" date="2019-03" db="EMBL/GenBank/DDBJ databases">
        <authorList>
            <person name="Gaulin E."/>
            <person name="Dumas B."/>
        </authorList>
    </citation>
    <scope>NUCLEOTIDE SEQUENCE [LARGE SCALE GENOMIC DNA]</scope>
    <source>
        <strain evidence="2">CBS 568.67</strain>
    </source>
</reference>
<dbReference type="InterPro" id="IPR036691">
    <property type="entry name" value="Endo/exonu/phosph_ase_sf"/>
</dbReference>
<accession>A0A485L4F9</accession>
<sequence length="110" mass="12590">MSGFGDLVHLAHLDVPGRYLVVKTEWRSRLVYFHNVYAPVDSQLRGAFFHDLPRDFEPDSFHLVGGDFNLPFNPALDTTSSHARHYQGRADCVEWLTTLGVVDAWRNLHP</sequence>
<dbReference type="SUPFAM" id="SSF56219">
    <property type="entry name" value="DNase I-like"/>
    <property type="match status" value="1"/>
</dbReference>
<keyword evidence="3" id="KW-1185">Reference proteome</keyword>
<protein>
    <submittedName>
        <fullName evidence="2">Aste57867_15983 protein</fullName>
    </submittedName>
</protein>
<name>A0A485L4F9_9STRA</name>
<organism evidence="2 3">
    <name type="scientific">Aphanomyces stellatus</name>
    <dbReference type="NCBI Taxonomy" id="120398"/>
    <lineage>
        <taxon>Eukaryota</taxon>
        <taxon>Sar</taxon>
        <taxon>Stramenopiles</taxon>
        <taxon>Oomycota</taxon>
        <taxon>Saprolegniomycetes</taxon>
        <taxon>Saprolegniales</taxon>
        <taxon>Verrucalvaceae</taxon>
        <taxon>Aphanomyces</taxon>
    </lineage>
</organism>
<dbReference type="EMBL" id="CAADRA010005800">
    <property type="protein sequence ID" value="VFT92768.1"/>
    <property type="molecule type" value="Genomic_DNA"/>
</dbReference>
<proteinExistence type="predicted"/>
<dbReference type="OrthoDB" id="78412at2759"/>
<gene>
    <name evidence="2" type="primary">Aste57867_15983</name>
    <name evidence="1" type="ORF">As57867_015927</name>
    <name evidence="2" type="ORF">ASTE57867_15983</name>
</gene>
<evidence type="ECO:0000313" key="3">
    <source>
        <dbReference type="Proteomes" id="UP000332933"/>
    </source>
</evidence>
<dbReference type="Proteomes" id="UP000332933">
    <property type="component" value="Unassembled WGS sequence"/>
</dbReference>
<dbReference type="EMBL" id="VJMH01005779">
    <property type="protein sequence ID" value="KAF0693004.1"/>
    <property type="molecule type" value="Genomic_DNA"/>
</dbReference>
<dbReference type="Gene3D" id="3.60.10.10">
    <property type="entry name" value="Endonuclease/exonuclease/phosphatase"/>
    <property type="match status" value="1"/>
</dbReference>
<evidence type="ECO:0000313" key="2">
    <source>
        <dbReference type="EMBL" id="VFT92768.1"/>
    </source>
</evidence>
<evidence type="ECO:0000313" key="1">
    <source>
        <dbReference type="EMBL" id="KAF0693004.1"/>
    </source>
</evidence>